<dbReference type="AlphaFoldDB" id="A0A849KQD5"/>
<evidence type="ECO:0000313" key="2">
    <source>
        <dbReference type="EMBL" id="NNU79283.1"/>
    </source>
</evidence>
<accession>A0A849KQD5</accession>
<dbReference type="EMBL" id="JABFBC010000001">
    <property type="protein sequence ID" value="NNU79283.1"/>
    <property type="molecule type" value="Genomic_DNA"/>
</dbReference>
<organism evidence="2 3">
    <name type="scientific">Halovulum dunhuangense</name>
    <dbReference type="NCBI Taxonomy" id="1505036"/>
    <lineage>
        <taxon>Bacteria</taxon>
        <taxon>Pseudomonadati</taxon>
        <taxon>Pseudomonadota</taxon>
        <taxon>Alphaproteobacteria</taxon>
        <taxon>Rhodobacterales</taxon>
        <taxon>Paracoccaceae</taxon>
        <taxon>Halovulum</taxon>
    </lineage>
</organism>
<name>A0A849KQD5_9RHOB</name>
<reference evidence="2 3" key="1">
    <citation type="submission" date="2020-05" db="EMBL/GenBank/DDBJ databases">
        <title>Gimesia benthica sp. nov., a novel planctomycete isolated from a deep-sea water sample of the Northwest Indian Ocean.</title>
        <authorList>
            <person name="Wang J."/>
            <person name="Ruan C."/>
            <person name="Song L."/>
            <person name="Zhu Y."/>
            <person name="Li A."/>
            <person name="Zheng X."/>
            <person name="Wang L."/>
            <person name="Lu Z."/>
            <person name="Huang Y."/>
            <person name="Du W."/>
            <person name="Zhou Y."/>
            <person name="Huang L."/>
            <person name="Dai X."/>
        </authorList>
    </citation>
    <scope>NUCLEOTIDE SEQUENCE [LARGE SCALE GENOMIC DNA]</scope>
    <source>
        <strain evidence="2 3">YYQ-30</strain>
    </source>
</reference>
<keyword evidence="1" id="KW-0472">Membrane</keyword>
<keyword evidence="1" id="KW-0812">Transmembrane</keyword>
<proteinExistence type="predicted"/>
<sequence length="54" mass="6602">MFFELIDFLGWRWLVFFHLVAFGLLYLPFIYEGAVRVVVPLRKIWAERQDNRRG</sequence>
<dbReference type="RefSeq" id="WP_171322119.1">
    <property type="nucleotide sequence ID" value="NZ_JABFBC010000001.1"/>
</dbReference>
<gene>
    <name evidence="2" type="ORF">HMH01_02425</name>
</gene>
<evidence type="ECO:0000313" key="3">
    <source>
        <dbReference type="Proteomes" id="UP000572377"/>
    </source>
</evidence>
<evidence type="ECO:0000256" key="1">
    <source>
        <dbReference type="SAM" id="Phobius"/>
    </source>
</evidence>
<feature type="transmembrane region" description="Helical" evidence="1">
    <location>
        <begin position="15"/>
        <end position="39"/>
    </location>
</feature>
<comment type="caution">
    <text evidence="2">The sequence shown here is derived from an EMBL/GenBank/DDBJ whole genome shotgun (WGS) entry which is preliminary data.</text>
</comment>
<keyword evidence="3" id="KW-1185">Reference proteome</keyword>
<dbReference type="Proteomes" id="UP000572377">
    <property type="component" value="Unassembled WGS sequence"/>
</dbReference>
<protein>
    <submittedName>
        <fullName evidence="2">Uncharacterized protein</fullName>
    </submittedName>
</protein>
<keyword evidence="1" id="KW-1133">Transmembrane helix</keyword>